<organism evidence="2 3">
    <name type="scientific">Cladobotryum mycophilum</name>
    <dbReference type="NCBI Taxonomy" id="491253"/>
    <lineage>
        <taxon>Eukaryota</taxon>
        <taxon>Fungi</taxon>
        <taxon>Dikarya</taxon>
        <taxon>Ascomycota</taxon>
        <taxon>Pezizomycotina</taxon>
        <taxon>Sordariomycetes</taxon>
        <taxon>Hypocreomycetidae</taxon>
        <taxon>Hypocreales</taxon>
        <taxon>Hypocreaceae</taxon>
        <taxon>Cladobotryum</taxon>
    </lineage>
</organism>
<dbReference type="CDD" id="cd04301">
    <property type="entry name" value="NAT_SF"/>
    <property type="match status" value="1"/>
</dbReference>
<protein>
    <recommendedName>
        <fullName evidence="1">N-acetyltransferase domain-containing protein</fullName>
    </recommendedName>
</protein>
<evidence type="ECO:0000313" key="2">
    <source>
        <dbReference type="EMBL" id="KAK5993386.1"/>
    </source>
</evidence>
<keyword evidence="3" id="KW-1185">Reference proteome</keyword>
<dbReference type="InterPro" id="IPR016181">
    <property type="entry name" value="Acyl_CoA_acyltransferase"/>
</dbReference>
<feature type="domain" description="N-acetyltransferase" evidence="1">
    <location>
        <begin position="150"/>
        <end position="240"/>
    </location>
</feature>
<dbReference type="PANTHER" id="PTHR42791:SF1">
    <property type="entry name" value="N-ACETYLTRANSFERASE DOMAIN-CONTAINING PROTEIN"/>
    <property type="match status" value="1"/>
</dbReference>
<dbReference type="InterPro" id="IPR052523">
    <property type="entry name" value="Trichothecene_AcTrans"/>
</dbReference>
<name>A0ABR0SMJ3_9HYPO</name>
<accession>A0ABR0SMJ3</accession>
<evidence type="ECO:0000313" key="3">
    <source>
        <dbReference type="Proteomes" id="UP001338125"/>
    </source>
</evidence>
<dbReference type="Proteomes" id="UP001338125">
    <property type="component" value="Unassembled WGS sequence"/>
</dbReference>
<dbReference type="InterPro" id="IPR000182">
    <property type="entry name" value="GNAT_dom"/>
</dbReference>
<reference evidence="2 3" key="1">
    <citation type="submission" date="2024-01" db="EMBL/GenBank/DDBJ databases">
        <title>Complete genome of Cladobotryum mycophilum ATHUM6906.</title>
        <authorList>
            <person name="Christinaki A.C."/>
            <person name="Myridakis A.I."/>
            <person name="Kouvelis V.N."/>
        </authorList>
    </citation>
    <scope>NUCLEOTIDE SEQUENCE [LARGE SCALE GENOMIC DNA]</scope>
    <source>
        <strain evidence="2 3">ATHUM6906</strain>
    </source>
</reference>
<sequence length="240" mass="26959">MTFILSDVDTSEAESITRIIEVPAMQNGPLYQTMFPQSDTITEAQKEEITRWYTEMLEEALDDRWESFLKACPGDGTPAGFCGWTIVQQNPAAQVASTNSQAQGPPKQERRKREFWLPETLDGDAWVAVSKVLRTERNRVLKDLDNVCRKLINTTASRQPPDSLPNLGLTFMAVNPHHQRQGIGSLMMQHICEETDRHGRCAYVLAAPEGVPLYTKFGFETVGFVETPKGTITSMLRPAR</sequence>
<dbReference type="Pfam" id="PF13508">
    <property type="entry name" value="Acetyltransf_7"/>
    <property type="match status" value="1"/>
</dbReference>
<dbReference type="Gene3D" id="3.40.630.30">
    <property type="match status" value="1"/>
</dbReference>
<gene>
    <name evidence="2" type="ORF">PT974_06816</name>
</gene>
<dbReference type="SUPFAM" id="SSF55729">
    <property type="entry name" value="Acyl-CoA N-acyltransferases (Nat)"/>
    <property type="match status" value="1"/>
</dbReference>
<proteinExistence type="predicted"/>
<dbReference type="EMBL" id="JAVFKD010000012">
    <property type="protein sequence ID" value="KAK5993386.1"/>
    <property type="molecule type" value="Genomic_DNA"/>
</dbReference>
<dbReference type="PANTHER" id="PTHR42791">
    <property type="entry name" value="GNAT FAMILY ACETYLTRANSFERASE"/>
    <property type="match status" value="1"/>
</dbReference>
<evidence type="ECO:0000259" key="1">
    <source>
        <dbReference type="PROSITE" id="PS51186"/>
    </source>
</evidence>
<comment type="caution">
    <text evidence="2">The sequence shown here is derived from an EMBL/GenBank/DDBJ whole genome shotgun (WGS) entry which is preliminary data.</text>
</comment>
<dbReference type="PROSITE" id="PS51186">
    <property type="entry name" value="GNAT"/>
    <property type="match status" value="1"/>
</dbReference>